<dbReference type="InterPro" id="IPR039034">
    <property type="entry name" value="INPP4"/>
</dbReference>
<reference evidence="3" key="1">
    <citation type="journal article" date="2004" name="Nature">
        <title>Genome duplication in the teleost fish Tetraodon nigroviridis reveals the early vertebrate proto-karyotype.</title>
        <authorList>
            <person name="Jaillon O."/>
            <person name="Aury J.-M."/>
            <person name="Brunet F."/>
            <person name="Petit J.-L."/>
            <person name="Stange-Thomann N."/>
            <person name="Mauceli E."/>
            <person name="Bouneau L."/>
            <person name="Fischer C."/>
            <person name="Ozouf-Costaz C."/>
            <person name="Bernot A."/>
            <person name="Nicaud S."/>
            <person name="Jaffe D."/>
            <person name="Fisher S."/>
            <person name="Lutfalla G."/>
            <person name="Dossat C."/>
            <person name="Segurens B."/>
            <person name="Dasilva C."/>
            <person name="Salanoubat M."/>
            <person name="Levy M."/>
            <person name="Boudet N."/>
            <person name="Castellano S."/>
            <person name="Anthouard V."/>
            <person name="Jubin C."/>
            <person name="Castelli V."/>
            <person name="Katinka M."/>
            <person name="Vacherie B."/>
            <person name="Biemont C."/>
            <person name="Skalli Z."/>
            <person name="Cattolico L."/>
            <person name="Poulain J."/>
            <person name="De Berardinis V."/>
            <person name="Cruaud C."/>
            <person name="Duprat S."/>
            <person name="Brottier P."/>
            <person name="Coutanceau J.-P."/>
            <person name="Gouzy J."/>
            <person name="Parra G."/>
            <person name="Lardier G."/>
            <person name="Chapple C."/>
            <person name="McKernan K.J."/>
            <person name="McEwan P."/>
            <person name="Bosak S."/>
            <person name="Kellis M."/>
            <person name="Volff J.-N."/>
            <person name="Guigo R."/>
            <person name="Zody M.C."/>
            <person name="Mesirov J."/>
            <person name="Lindblad-Toh K."/>
            <person name="Birren B."/>
            <person name="Nusbaum C."/>
            <person name="Kahn D."/>
            <person name="Robinson-Rechavi M."/>
            <person name="Laudet V."/>
            <person name="Schachter V."/>
            <person name="Quetier F."/>
            <person name="Saurin W."/>
            <person name="Scarpelli C."/>
            <person name="Wincker P."/>
            <person name="Lander E.S."/>
            <person name="Weissenbach J."/>
            <person name="Roest Crollius H."/>
        </authorList>
    </citation>
    <scope>NUCLEOTIDE SEQUENCE [LARGE SCALE GENOMIC DNA]</scope>
</reference>
<evidence type="ECO:0000256" key="2">
    <source>
        <dbReference type="ARBA" id="ARBA00023098"/>
    </source>
</evidence>
<feature type="non-terminal residue" evidence="3">
    <location>
        <position position="1"/>
    </location>
</feature>
<proteinExistence type="predicted"/>
<dbReference type="GO" id="GO:0016316">
    <property type="term" value="F:phosphatidylinositol-3,4-bisphosphate 4-phosphatase activity"/>
    <property type="evidence" value="ECO:0007669"/>
    <property type="project" value="InterPro"/>
</dbReference>
<dbReference type="PANTHER" id="PTHR12187:SF3">
    <property type="entry name" value="INOSITOL POLYPHOSPHATE 4-PHOSPHATASE TYPE II"/>
    <property type="match status" value="1"/>
</dbReference>
<dbReference type="GO" id="GO:0005737">
    <property type="term" value="C:cytoplasm"/>
    <property type="evidence" value="ECO:0007669"/>
    <property type="project" value="TreeGrafter"/>
</dbReference>
<dbReference type="OrthoDB" id="159395at2759"/>
<sequence length="95" mass="11118">ICRRVNGIRFTSCKSAKDRTSMSVTLEQCALLRDEHQLSKDFFIRALDCMRREGCRIENVEKNIKCRKYAFNMLQLMAFPKCYRPPEGTYGKVDS</sequence>
<dbReference type="PANTHER" id="PTHR12187">
    <property type="entry name" value="AGAP000124-PA"/>
    <property type="match status" value="1"/>
</dbReference>
<gene>
    <name evidence="3" type="ORF">GSTENG00013137001</name>
</gene>
<name>Q4ST37_TETNG</name>
<keyword evidence="2" id="KW-0443">Lipid metabolism</keyword>
<evidence type="ECO:0000256" key="1">
    <source>
        <dbReference type="ARBA" id="ARBA00022801"/>
    </source>
</evidence>
<protein>
    <submittedName>
        <fullName evidence="3">(spotted green pufferfish) hypothetical protein</fullName>
    </submittedName>
</protein>
<accession>Q4ST37</accession>
<comment type="caution">
    <text evidence="3">The sequence shown here is derived from an EMBL/GenBank/DDBJ whole genome shotgun (WGS) entry which is preliminary data.</text>
</comment>
<reference evidence="3" key="2">
    <citation type="submission" date="2004-02" db="EMBL/GenBank/DDBJ databases">
        <authorList>
            <consortium name="Genoscope"/>
            <consortium name="Whitehead Institute Centre for Genome Research"/>
        </authorList>
    </citation>
    <scope>NUCLEOTIDE SEQUENCE</scope>
</reference>
<feature type="non-terminal residue" evidence="3">
    <location>
        <position position="95"/>
    </location>
</feature>
<evidence type="ECO:0000313" key="3">
    <source>
        <dbReference type="EMBL" id="CAF96195.1"/>
    </source>
</evidence>
<dbReference type="AlphaFoldDB" id="Q4ST37"/>
<dbReference type="EMBL" id="CAAE01014304">
    <property type="protein sequence ID" value="CAF96195.1"/>
    <property type="molecule type" value="Genomic_DNA"/>
</dbReference>
<dbReference type="KEGG" id="tng:GSTEN00013137G001"/>
<organism evidence="3">
    <name type="scientific">Tetraodon nigroviridis</name>
    <name type="common">Spotted green pufferfish</name>
    <name type="synonym">Chelonodon nigroviridis</name>
    <dbReference type="NCBI Taxonomy" id="99883"/>
    <lineage>
        <taxon>Eukaryota</taxon>
        <taxon>Metazoa</taxon>
        <taxon>Chordata</taxon>
        <taxon>Craniata</taxon>
        <taxon>Vertebrata</taxon>
        <taxon>Euteleostomi</taxon>
        <taxon>Actinopterygii</taxon>
        <taxon>Neopterygii</taxon>
        <taxon>Teleostei</taxon>
        <taxon>Neoteleostei</taxon>
        <taxon>Acanthomorphata</taxon>
        <taxon>Eupercaria</taxon>
        <taxon>Tetraodontiformes</taxon>
        <taxon>Tetradontoidea</taxon>
        <taxon>Tetraodontidae</taxon>
        <taxon>Tetraodon</taxon>
    </lineage>
</organism>
<keyword evidence="1" id="KW-0378">Hydrolase</keyword>